<dbReference type="AlphaFoldDB" id="A0A5C5VA81"/>
<comment type="caution">
    <text evidence="1">The sequence shown here is derived from an EMBL/GenBank/DDBJ whole genome shotgun (WGS) entry which is preliminary data.</text>
</comment>
<accession>A0A5C5VA81</accession>
<evidence type="ECO:0000313" key="1">
    <source>
        <dbReference type="EMBL" id="TWT35514.1"/>
    </source>
</evidence>
<sequence length="73" mass="8468">MARCPTCGSRAMTRSRTQDRKVYRLIFAAKARCNNCFSVFLAPQWAVKDEPQQRRMRAQLASDLSGRQKRSIF</sequence>
<name>A0A5C5VA81_9BACT</name>
<dbReference type="EMBL" id="SIHJ01000001">
    <property type="protein sequence ID" value="TWT35514.1"/>
    <property type="molecule type" value="Genomic_DNA"/>
</dbReference>
<gene>
    <name evidence="1" type="ORF">KOR34_04070</name>
</gene>
<reference evidence="1 2" key="1">
    <citation type="submission" date="2019-02" db="EMBL/GenBank/DDBJ databases">
        <title>Deep-cultivation of Planctomycetes and their phenomic and genomic characterization uncovers novel biology.</title>
        <authorList>
            <person name="Wiegand S."/>
            <person name="Jogler M."/>
            <person name="Boedeker C."/>
            <person name="Pinto D."/>
            <person name="Vollmers J."/>
            <person name="Rivas-Marin E."/>
            <person name="Kohn T."/>
            <person name="Peeters S.H."/>
            <person name="Heuer A."/>
            <person name="Rast P."/>
            <person name="Oberbeckmann S."/>
            <person name="Bunk B."/>
            <person name="Jeske O."/>
            <person name="Meyerdierks A."/>
            <person name="Storesund J.E."/>
            <person name="Kallscheuer N."/>
            <person name="Luecker S."/>
            <person name="Lage O.M."/>
            <person name="Pohl T."/>
            <person name="Merkel B.J."/>
            <person name="Hornburger P."/>
            <person name="Mueller R.-W."/>
            <person name="Bruemmer F."/>
            <person name="Labrenz M."/>
            <person name="Spormann A.M."/>
            <person name="Op Den Camp H."/>
            <person name="Overmann J."/>
            <person name="Amann R."/>
            <person name="Jetten M.S.M."/>
            <person name="Mascher T."/>
            <person name="Medema M.H."/>
            <person name="Devos D.P."/>
            <person name="Kaster A.-K."/>
            <person name="Ovreas L."/>
            <person name="Rohde M."/>
            <person name="Galperin M.Y."/>
            <person name="Jogler C."/>
        </authorList>
    </citation>
    <scope>NUCLEOTIDE SEQUENCE [LARGE SCALE GENOMIC DNA]</scope>
    <source>
        <strain evidence="1 2">KOR34</strain>
    </source>
</reference>
<protein>
    <recommendedName>
        <fullName evidence="3">Transcriptional regulator NrdR</fullName>
    </recommendedName>
</protein>
<dbReference type="OrthoDB" id="9892610at2"/>
<proteinExistence type="predicted"/>
<keyword evidence="2" id="KW-1185">Reference proteome</keyword>
<dbReference type="Proteomes" id="UP000316714">
    <property type="component" value="Unassembled WGS sequence"/>
</dbReference>
<dbReference type="RefSeq" id="WP_146561751.1">
    <property type="nucleotide sequence ID" value="NZ_SIHJ01000001.1"/>
</dbReference>
<evidence type="ECO:0000313" key="2">
    <source>
        <dbReference type="Proteomes" id="UP000316714"/>
    </source>
</evidence>
<organism evidence="1 2">
    <name type="scientific">Posidoniimonas corsicana</name>
    <dbReference type="NCBI Taxonomy" id="1938618"/>
    <lineage>
        <taxon>Bacteria</taxon>
        <taxon>Pseudomonadati</taxon>
        <taxon>Planctomycetota</taxon>
        <taxon>Planctomycetia</taxon>
        <taxon>Pirellulales</taxon>
        <taxon>Lacipirellulaceae</taxon>
        <taxon>Posidoniimonas</taxon>
    </lineage>
</organism>
<evidence type="ECO:0008006" key="3">
    <source>
        <dbReference type="Google" id="ProtNLM"/>
    </source>
</evidence>